<reference evidence="3 4" key="2">
    <citation type="journal article" date="2013" name="Plant Cell Physiol.">
        <title>Rice Annotation Project Database (RAP-DB): an integrative and interactive database for rice genomics.</title>
        <authorList>
            <person name="Sakai H."/>
            <person name="Lee S.S."/>
            <person name="Tanaka T."/>
            <person name="Numa H."/>
            <person name="Kim J."/>
            <person name="Kawahara Y."/>
            <person name="Wakimoto H."/>
            <person name="Yang C.C."/>
            <person name="Iwamoto M."/>
            <person name="Abe T."/>
            <person name="Yamada Y."/>
            <person name="Muto A."/>
            <person name="Inokuchi H."/>
            <person name="Ikemura T."/>
            <person name="Matsumoto T."/>
            <person name="Sasaki T."/>
            <person name="Itoh T."/>
        </authorList>
    </citation>
    <scope>NUCLEOTIDE SEQUENCE [LARGE SCALE GENOMIC DNA]</scope>
    <source>
        <strain evidence="4">cv. Nipponbare</strain>
    </source>
</reference>
<keyword evidence="4" id="KW-1185">Reference proteome</keyword>
<name>A0A0P0UYH1_ORYSJ</name>
<reference evidence="4" key="1">
    <citation type="journal article" date="2005" name="Nature">
        <title>The map-based sequence of the rice genome.</title>
        <authorList>
            <consortium name="International rice genome sequencing project (IRGSP)"/>
            <person name="Matsumoto T."/>
            <person name="Wu J."/>
            <person name="Kanamori H."/>
            <person name="Katayose Y."/>
            <person name="Fujisawa M."/>
            <person name="Namiki N."/>
            <person name="Mizuno H."/>
            <person name="Yamamoto K."/>
            <person name="Antonio B.A."/>
            <person name="Baba T."/>
            <person name="Sakata K."/>
            <person name="Nagamura Y."/>
            <person name="Aoki H."/>
            <person name="Arikawa K."/>
            <person name="Arita K."/>
            <person name="Bito T."/>
            <person name="Chiden Y."/>
            <person name="Fujitsuka N."/>
            <person name="Fukunaka R."/>
            <person name="Hamada M."/>
            <person name="Harada C."/>
            <person name="Hayashi A."/>
            <person name="Hijishita S."/>
            <person name="Honda M."/>
            <person name="Hosokawa S."/>
            <person name="Ichikawa Y."/>
            <person name="Idonuma A."/>
            <person name="Iijima M."/>
            <person name="Ikeda M."/>
            <person name="Ikeno M."/>
            <person name="Ito K."/>
            <person name="Ito S."/>
            <person name="Ito T."/>
            <person name="Ito Y."/>
            <person name="Ito Y."/>
            <person name="Iwabuchi A."/>
            <person name="Kamiya K."/>
            <person name="Karasawa W."/>
            <person name="Kurita K."/>
            <person name="Katagiri S."/>
            <person name="Kikuta A."/>
            <person name="Kobayashi H."/>
            <person name="Kobayashi N."/>
            <person name="Machita K."/>
            <person name="Maehara T."/>
            <person name="Masukawa M."/>
            <person name="Mizubayashi T."/>
            <person name="Mukai Y."/>
            <person name="Nagasaki H."/>
            <person name="Nagata Y."/>
            <person name="Naito S."/>
            <person name="Nakashima M."/>
            <person name="Nakama Y."/>
            <person name="Nakamichi Y."/>
            <person name="Nakamura M."/>
            <person name="Meguro A."/>
            <person name="Negishi M."/>
            <person name="Ohta I."/>
            <person name="Ohta T."/>
            <person name="Okamoto M."/>
            <person name="Ono N."/>
            <person name="Saji S."/>
            <person name="Sakaguchi M."/>
            <person name="Sakai K."/>
            <person name="Shibata M."/>
            <person name="Shimokawa T."/>
            <person name="Song J."/>
            <person name="Takazaki Y."/>
            <person name="Terasawa K."/>
            <person name="Tsugane M."/>
            <person name="Tsuji K."/>
            <person name="Ueda S."/>
            <person name="Waki K."/>
            <person name="Yamagata H."/>
            <person name="Yamamoto M."/>
            <person name="Yamamoto S."/>
            <person name="Yamane H."/>
            <person name="Yoshiki S."/>
            <person name="Yoshihara R."/>
            <person name="Yukawa K."/>
            <person name="Zhong H."/>
            <person name="Yano M."/>
            <person name="Yuan Q."/>
            <person name="Ouyang S."/>
            <person name="Liu J."/>
            <person name="Jones K.M."/>
            <person name="Gansberger K."/>
            <person name="Moffat K."/>
            <person name="Hill J."/>
            <person name="Bera J."/>
            <person name="Fadrosh D."/>
            <person name="Jin S."/>
            <person name="Johri S."/>
            <person name="Kim M."/>
            <person name="Overton L."/>
            <person name="Reardon M."/>
            <person name="Tsitrin T."/>
            <person name="Vuong H."/>
            <person name="Weaver B."/>
            <person name="Ciecko A."/>
            <person name="Tallon L."/>
            <person name="Jackson J."/>
            <person name="Pai G."/>
            <person name="Aken S.V."/>
            <person name="Utterback T."/>
            <person name="Reidmuller S."/>
            <person name="Feldblyum T."/>
            <person name="Hsiao J."/>
            <person name="Zismann V."/>
            <person name="Iobst S."/>
            <person name="de Vazeille A.R."/>
            <person name="Buell C.R."/>
            <person name="Ying K."/>
            <person name="Li Y."/>
            <person name="Lu T."/>
            <person name="Huang Y."/>
            <person name="Zhao Q."/>
            <person name="Feng Q."/>
            <person name="Zhang L."/>
            <person name="Zhu J."/>
            <person name="Weng Q."/>
            <person name="Mu J."/>
            <person name="Lu Y."/>
            <person name="Fan D."/>
            <person name="Liu Y."/>
            <person name="Guan J."/>
            <person name="Zhang Y."/>
            <person name="Yu S."/>
            <person name="Liu X."/>
            <person name="Zhang Y."/>
            <person name="Hong G."/>
            <person name="Han B."/>
            <person name="Choisne N."/>
            <person name="Demange N."/>
            <person name="Orjeda G."/>
            <person name="Samain S."/>
            <person name="Cattolico L."/>
            <person name="Pelletier E."/>
            <person name="Couloux A."/>
            <person name="Segurens B."/>
            <person name="Wincker P."/>
            <person name="D'Hont A."/>
            <person name="Scarpelli C."/>
            <person name="Weissenbach J."/>
            <person name="Salanoubat M."/>
            <person name="Quetier F."/>
            <person name="Yu Y."/>
            <person name="Kim H.R."/>
            <person name="Rambo T."/>
            <person name="Currie J."/>
            <person name="Collura K."/>
            <person name="Luo M."/>
            <person name="Yang T."/>
            <person name="Ammiraju J.S.S."/>
            <person name="Engler F."/>
            <person name="Soderlund C."/>
            <person name="Wing R.A."/>
            <person name="Palmer L.E."/>
            <person name="de la Bastide M."/>
            <person name="Spiegel L."/>
            <person name="Nascimento L."/>
            <person name="Zutavern T."/>
            <person name="O'Shaughnessy A."/>
            <person name="Dike S."/>
            <person name="Dedhia N."/>
            <person name="Preston R."/>
            <person name="Balija V."/>
            <person name="McCombie W.R."/>
            <person name="Chow T."/>
            <person name="Chen H."/>
            <person name="Chung M."/>
            <person name="Chen C."/>
            <person name="Shaw J."/>
            <person name="Wu H."/>
            <person name="Hsiao K."/>
            <person name="Chao Y."/>
            <person name="Chu M."/>
            <person name="Cheng C."/>
            <person name="Hour A."/>
            <person name="Lee P."/>
            <person name="Lin S."/>
            <person name="Lin Y."/>
            <person name="Liou J."/>
            <person name="Liu S."/>
            <person name="Hsing Y."/>
            <person name="Raghuvanshi S."/>
            <person name="Mohanty A."/>
            <person name="Bharti A.K."/>
            <person name="Gaur A."/>
            <person name="Gupta V."/>
            <person name="Kumar D."/>
            <person name="Ravi V."/>
            <person name="Vij S."/>
            <person name="Kapur A."/>
            <person name="Khurana P."/>
            <person name="Khurana P."/>
            <person name="Khurana J.P."/>
            <person name="Tyagi A.K."/>
            <person name="Gaikwad K."/>
            <person name="Singh A."/>
            <person name="Dalal V."/>
            <person name="Srivastava S."/>
            <person name="Dixit A."/>
            <person name="Pal A.K."/>
            <person name="Ghazi I.A."/>
            <person name="Yadav M."/>
            <person name="Pandit A."/>
            <person name="Bhargava A."/>
            <person name="Sureshbabu K."/>
            <person name="Batra K."/>
            <person name="Sharma T.R."/>
            <person name="Mohapatra T."/>
            <person name="Singh N.K."/>
            <person name="Messing J."/>
            <person name="Nelson A.B."/>
            <person name="Fuks G."/>
            <person name="Kavchok S."/>
            <person name="Keizer G."/>
            <person name="Linton E."/>
            <person name="Llaca V."/>
            <person name="Song R."/>
            <person name="Tanyolac B."/>
            <person name="Young S."/>
            <person name="Ho-Il K."/>
            <person name="Hahn J.H."/>
            <person name="Sangsakoo G."/>
            <person name="Vanavichit A."/>
            <person name="de Mattos Luiz.A.T."/>
            <person name="Zimmer P.D."/>
            <person name="Malone G."/>
            <person name="Dellagostin O."/>
            <person name="de Oliveira A.C."/>
            <person name="Bevan M."/>
            <person name="Bancroft I."/>
            <person name="Minx P."/>
            <person name="Cordum H."/>
            <person name="Wilson R."/>
            <person name="Cheng Z."/>
            <person name="Jin W."/>
            <person name="Jiang J."/>
            <person name="Leong S.A."/>
            <person name="Iwama H."/>
            <person name="Gojobori T."/>
            <person name="Itoh T."/>
            <person name="Niimura Y."/>
            <person name="Fujii Y."/>
            <person name="Habara T."/>
            <person name="Sakai H."/>
            <person name="Sato Y."/>
            <person name="Wilson G."/>
            <person name="Kumar K."/>
            <person name="McCouch S."/>
            <person name="Juretic N."/>
            <person name="Hoen D."/>
            <person name="Wright S."/>
            <person name="Bruskiewich R."/>
            <person name="Bureau T."/>
            <person name="Miyao A."/>
            <person name="Hirochika H."/>
            <person name="Nishikawa T."/>
            <person name="Kadowaki K."/>
            <person name="Sugiura M."/>
            <person name="Burr B."/>
            <person name="Sasaki T."/>
        </authorList>
    </citation>
    <scope>NUCLEOTIDE SEQUENCE [LARGE SCALE GENOMIC DNA]</scope>
    <source>
        <strain evidence="4">cv. Nipponbare</strain>
    </source>
</reference>
<accession>A0A0P0UYH1</accession>
<dbReference type="Pfam" id="PF12937">
    <property type="entry name" value="F-box-like"/>
    <property type="match status" value="1"/>
</dbReference>
<dbReference type="SUPFAM" id="SSF52047">
    <property type="entry name" value="RNI-like"/>
    <property type="match status" value="1"/>
</dbReference>
<dbReference type="InterPro" id="IPR036047">
    <property type="entry name" value="F-box-like_dom_sf"/>
</dbReference>
<reference evidence="3 4" key="3">
    <citation type="journal article" date="2013" name="Rice">
        <title>Improvement of the Oryza sativa Nipponbare reference genome using next generation sequence and optical map data.</title>
        <authorList>
            <person name="Kawahara Y."/>
            <person name="de la Bastide M."/>
            <person name="Hamilton J.P."/>
            <person name="Kanamori H."/>
            <person name="McCombie W.R."/>
            <person name="Ouyang S."/>
            <person name="Schwartz D.C."/>
            <person name="Tanaka T."/>
            <person name="Wu J."/>
            <person name="Zhou S."/>
            <person name="Childs K.L."/>
            <person name="Davidson R.M."/>
            <person name="Lin H."/>
            <person name="Quesada-Ocampo L."/>
            <person name="Vaillancourt B."/>
            <person name="Sakai H."/>
            <person name="Lee S.S."/>
            <person name="Kim J."/>
            <person name="Numa H."/>
            <person name="Itoh T."/>
            <person name="Buell C.R."/>
            <person name="Matsumoto T."/>
        </authorList>
    </citation>
    <scope>NUCLEOTIDE SEQUENCE [LARGE SCALE GENOMIC DNA]</scope>
    <source>
        <strain evidence="4">cv. Nipponbare</strain>
    </source>
</reference>
<dbReference type="CDD" id="cd09917">
    <property type="entry name" value="F-box_SF"/>
    <property type="match status" value="1"/>
</dbReference>
<evidence type="ECO:0000313" key="4">
    <source>
        <dbReference type="Proteomes" id="UP000059680"/>
    </source>
</evidence>
<dbReference type="InParanoid" id="A0A0P0UYH1"/>
<dbReference type="PaxDb" id="39947-A0A0P0UYH1"/>
<evidence type="ECO:0000259" key="2">
    <source>
        <dbReference type="Pfam" id="PF12937"/>
    </source>
</evidence>
<feature type="domain" description="F-box" evidence="2">
    <location>
        <begin position="38"/>
        <end position="78"/>
    </location>
</feature>
<feature type="region of interest" description="Disordered" evidence="1">
    <location>
        <begin position="10"/>
        <end position="30"/>
    </location>
</feature>
<dbReference type="InterPro" id="IPR055312">
    <property type="entry name" value="FBL15-like"/>
</dbReference>
<proteinExistence type="predicted"/>
<evidence type="ECO:0000313" key="3">
    <source>
        <dbReference type="EMBL" id="BAS70486.1"/>
    </source>
</evidence>
<dbReference type="FunCoup" id="A0A0P0UYH1">
    <property type="interactions" value="118"/>
</dbReference>
<dbReference type="Proteomes" id="UP000059680">
    <property type="component" value="Chromosome 1"/>
</dbReference>
<dbReference type="SUPFAM" id="SSF81383">
    <property type="entry name" value="F-box domain"/>
    <property type="match status" value="1"/>
</dbReference>
<organism evidence="3 4">
    <name type="scientific">Oryza sativa subsp. japonica</name>
    <name type="common">Rice</name>
    <dbReference type="NCBI Taxonomy" id="39947"/>
    <lineage>
        <taxon>Eukaryota</taxon>
        <taxon>Viridiplantae</taxon>
        <taxon>Streptophyta</taxon>
        <taxon>Embryophyta</taxon>
        <taxon>Tracheophyta</taxon>
        <taxon>Spermatophyta</taxon>
        <taxon>Magnoliopsida</taxon>
        <taxon>Liliopsida</taxon>
        <taxon>Poales</taxon>
        <taxon>Poaceae</taxon>
        <taxon>BOP clade</taxon>
        <taxon>Oryzoideae</taxon>
        <taxon>Oryzeae</taxon>
        <taxon>Oryzinae</taxon>
        <taxon>Oryza</taxon>
        <taxon>Oryza sativa</taxon>
    </lineage>
</organism>
<evidence type="ECO:0000256" key="1">
    <source>
        <dbReference type="SAM" id="MobiDB-lite"/>
    </source>
</evidence>
<dbReference type="Gene3D" id="1.20.1280.50">
    <property type="match status" value="1"/>
</dbReference>
<dbReference type="InterPro" id="IPR001810">
    <property type="entry name" value="F-box_dom"/>
</dbReference>
<feature type="compositionally biased region" description="Basic and acidic residues" evidence="1">
    <location>
        <begin position="10"/>
        <end position="20"/>
    </location>
</feature>
<protein>
    <submittedName>
        <fullName evidence="3">Os01g0156600 protein</fullName>
    </submittedName>
</protein>
<dbReference type="PANTHER" id="PTHR34709">
    <property type="entry name" value="OS10G0396666 PROTEIN"/>
    <property type="match status" value="1"/>
</dbReference>
<dbReference type="PANTHER" id="PTHR34709:SF28">
    <property type="entry name" value="OS08G0272601 PROTEIN"/>
    <property type="match status" value="1"/>
</dbReference>
<sequence>MDFITVEREAKLRRPRDPSDHSTSCGGDDDSPISHLSDDVLVHVLGFLPTATDLMRACAVSRWWCRLGARVPLLRFLCIDRAFDRQETLDRFVAFINNVLTRRAAGQSDAGVEELTISLKSGMSSVDVAEVDAWIRYGMQHVSNTFTLELNIPLRSGNNSNHRYLDDDEDDDDDNNGMILAELPSSPRLKSVMLSLSNARLRLPTAAAFDSLVDLSLENVRLEDNSIHLLNRLLSPACCPRLQRLRFNKLTVGRQVEELHLESDELLELSLNCISRCITLSLQIKTPRLRVFHMRYTSLIGKLTISAPRLEEFILPYTGRVSVINVEDMPCVRVLEIDLWLLGGSQYGLTQAGEVVQKDNGNAEVELMKDVPELPHVTSLSLRVIEMNEMYDIASVLCVIGRCKFLKHLELDIKMVSG</sequence>
<gene>
    <name evidence="3" type="ordered locus">Os01g0156600</name>
    <name evidence="3" type="ORF">OSNPB_010156600</name>
</gene>
<dbReference type="AlphaFoldDB" id="A0A0P0UYH1"/>
<dbReference type="EMBL" id="AP014957">
    <property type="protein sequence ID" value="BAS70486.1"/>
    <property type="molecule type" value="Genomic_DNA"/>
</dbReference>